<proteinExistence type="predicted"/>
<reference evidence="1" key="1">
    <citation type="submission" date="2018-02" db="EMBL/GenBank/DDBJ databases">
        <title>Rhizophora mucronata_Transcriptome.</title>
        <authorList>
            <person name="Meera S.P."/>
            <person name="Sreeshan A."/>
            <person name="Augustine A."/>
        </authorList>
    </citation>
    <scope>NUCLEOTIDE SEQUENCE</scope>
    <source>
        <tissue evidence="1">Leaf</tissue>
    </source>
</reference>
<evidence type="ECO:0000313" key="1">
    <source>
        <dbReference type="EMBL" id="MBX45079.1"/>
    </source>
</evidence>
<dbReference type="EMBL" id="GGEC01064595">
    <property type="protein sequence ID" value="MBX45079.1"/>
    <property type="molecule type" value="Transcribed_RNA"/>
</dbReference>
<organism evidence="1">
    <name type="scientific">Rhizophora mucronata</name>
    <name type="common">Asiatic mangrove</name>
    <dbReference type="NCBI Taxonomy" id="61149"/>
    <lineage>
        <taxon>Eukaryota</taxon>
        <taxon>Viridiplantae</taxon>
        <taxon>Streptophyta</taxon>
        <taxon>Embryophyta</taxon>
        <taxon>Tracheophyta</taxon>
        <taxon>Spermatophyta</taxon>
        <taxon>Magnoliopsida</taxon>
        <taxon>eudicotyledons</taxon>
        <taxon>Gunneridae</taxon>
        <taxon>Pentapetalae</taxon>
        <taxon>rosids</taxon>
        <taxon>fabids</taxon>
        <taxon>Malpighiales</taxon>
        <taxon>Rhizophoraceae</taxon>
        <taxon>Rhizophora</taxon>
    </lineage>
</organism>
<protein>
    <submittedName>
        <fullName evidence="1">Uncharacterized protein</fullName>
    </submittedName>
</protein>
<dbReference type="AlphaFoldDB" id="A0A2P2NRG0"/>
<name>A0A2P2NRG0_RHIMU</name>
<sequence length="37" mass="4454">MKLYFVRLKSSQSKMNKIKTQETWVFSFEIETQLLGN</sequence>
<accession>A0A2P2NRG0</accession>